<dbReference type="AlphaFoldDB" id="A0A0A0D285"/>
<dbReference type="OrthoDB" id="9789836at2"/>
<feature type="domain" description="LpxI C-terminal" evidence="1">
    <location>
        <begin position="139"/>
        <end position="268"/>
    </location>
</feature>
<dbReference type="RefSeq" id="WP_034841644.1">
    <property type="nucleotide sequence ID" value="NZ_JANX01000258.1"/>
</dbReference>
<evidence type="ECO:0000313" key="3">
    <source>
        <dbReference type="EMBL" id="KGM32831.1"/>
    </source>
</evidence>
<dbReference type="InterPro" id="IPR053174">
    <property type="entry name" value="LpxI"/>
</dbReference>
<evidence type="ECO:0000259" key="2">
    <source>
        <dbReference type="Pfam" id="PF17930"/>
    </source>
</evidence>
<organism evidence="3 4">
    <name type="scientific">Inquilinus limosus MP06</name>
    <dbReference type="NCBI Taxonomy" id="1398085"/>
    <lineage>
        <taxon>Bacteria</taxon>
        <taxon>Pseudomonadati</taxon>
        <taxon>Pseudomonadota</taxon>
        <taxon>Alphaproteobacteria</taxon>
        <taxon>Rhodospirillales</taxon>
        <taxon>Rhodospirillaceae</taxon>
        <taxon>Inquilinus</taxon>
    </lineage>
</organism>
<dbReference type="InterPro" id="IPR010415">
    <property type="entry name" value="LpxI_C"/>
</dbReference>
<comment type="caution">
    <text evidence="3">The sequence shown here is derived from an EMBL/GenBank/DDBJ whole genome shotgun (WGS) entry which is preliminary data.</text>
</comment>
<dbReference type="Pfam" id="PF17930">
    <property type="entry name" value="LpxI_N"/>
    <property type="match status" value="1"/>
</dbReference>
<evidence type="ECO:0000313" key="4">
    <source>
        <dbReference type="Proteomes" id="UP000029995"/>
    </source>
</evidence>
<dbReference type="PANTHER" id="PTHR39962">
    <property type="entry name" value="BLL4848 PROTEIN"/>
    <property type="match status" value="1"/>
</dbReference>
<name>A0A0A0D285_9PROT</name>
<evidence type="ECO:0000259" key="1">
    <source>
        <dbReference type="Pfam" id="PF06230"/>
    </source>
</evidence>
<dbReference type="InterPro" id="IPR041255">
    <property type="entry name" value="LpxI_N"/>
</dbReference>
<dbReference type="InterPro" id="IPR043167">
    <property type="entry name" value="LpxI_C_sf"/>
</dbReference>
<reference evidence="3 4" key="1">
    <citation type="submission" date="2014-01" db="EMBL/GenBank/DDBJ databases">
        <title>Genome sequence determination for a cystic fibrosis isolate, Inquilinus limosus.</title>
        <authorList>
            <person name="Pino M."/>
            <person name="Di Conza J."/>
            <person name="Gutkind G."/>
        </authorList>
    </citation>
    <scope>NUCLEOTIDE SEQUENCE [LARGE SCALE GENOMIC DNA]</scope>
    <source>
        <strain evidence="3 4">MP06</strain>
    </source>
</reference>
<protein>
    <submittedName>
        <fullName evidence="3">UDP-2,3-diacylglucosamine pyrophosphatase</fullName>
    </submittedName>
</protein>
<feature type="domain" description="LpxI N-terminal" evidence="2">
    <location>
        <begin position="4"/>
        <end position="134"/>
    </location>
</feature>
<proteinExistence type="predicted"/>
<dbReference type="Gene3D" id="3.40.140.80">
    <property type="match status" value="1"/>
</dbReference>
<dbReference type="EMBL" id="JANX01000258">
    <property type="protein sequence ID" value="KGM32831.1"/>
    <property type="molecule type" value="Genomic_DNA"/>
</dbReference>
<dbReference type="Proteomes" id="UP000029995">
    <property type="component" value="Unassembled WGS sequence"/>
</dbReference>
<gene>
    <name evidence="3" type="ORF">P409_19190</name>
</gene>
<sequence length="275" mass="29349">MPDKLGILAAAGPLPGRLVEACRQAGRDFVVVAYRGMTDPALVEGGDVPHFWTRLGAAGRWIDELKRQGAHTLCPVGNIRRPSLFELMPDFKAVRILTRIGFSSLGDDALLTALRRVLQEEGFHLVALHEVIDDFLAKPGLLTRTAPDELARADIAKAREIAREIGRLDIGQGSVVQHGYVLAVEAAEGTDAMLRRCGPLTRPGPGGVLVKAKKPQQDVRLDPPTIGVTTVELAAAAGLRGIVVEAGGAMIIDSEAVRQAADRHGLFVLCLAEGE</sequence>
<dbReference type="PANTHER" id="PTHR39962:SF1">
    <property type="entry name" value="LPXI FAMILY PROTEIN"/>
    <property type="match status" value="1"/>
</dbReference>
<dbReference type="Pfam" id="PF06230">
    <property type="entry name" value="LpxI_C"/>
    <property type="match status" value="1"/>
</dbReference>
<accession>A0A0A0D285</accession>
<dbReference type="Gene3D" id="3.40.50.20">
    <property type="match status" value="1"/>
</dbReference>